<evidence type="ECO:0000313" key="13">
    <source>
        <dbReference type="Proteomes" id="UP000192596"/>
    </source>
</evidence>
<proteinExistence type="inferred from homology"/>
<comment type="caution">
    <text evidence="9">Lacks conserved residue(s) required for the propagation of feature annotation.</text>
</comment>
<dbReference type="InParanoid" id="A0A1V8SRW0"/>
<organism evidence="12 13">
    <name type="scientific">Cryoendolithus antarcticus</name>
    <dbReference type="NCBI Taxonomy" id="1507870"/>
    <lineage>
        <taxon>Eukaryota</taxon>
        <taxon>Fungi</taxon>
        <taxon>Dikarya</taxon>
        <taxon>Ascomycota</taxon>
        <taxon>Pezizomycotina</taxon>
        <taxon>Dothideomycetes</taxon>
        <taxon>Dothideomycetidae</taxon>
        <taxon>Cladosporiales</taxon>
        <taxon>Cladosporiaceae</taxon>
        <taxon>Cryoendolithus</taxon>
    </lineage>
</organism>
<dbReference type="OrthoDB" id="3926417at2759"/>
<feature type="disulfide bond" evidence="9">
    <location>
        <begin position="46"/>
        <end position="53"/>
    </location>
</feature>
<dbReference type="PROSITE" id="PS52012">
    <property type="entry name" value="CFEM"/>
    <property type="match status" value="1"/>
</dbReference>
<evidence type="ECO:0000256" key="1">
    <source>
        <dbReference type="ARBA" id="ARBA00004589"/>
    </source>
</evidence>
<comment type="subcellular location">
    <subcellularLocation>
        <location evidence="1">Membrane</location>
        <topology evidence="1">Lipid-anchor</topology>
        <topology evidence="1">GPI-anchor</topology>
    </subcellularLocation>
    <subcellularLocation>
        <location evidence="2">Secreted</location>
    </subcellularLocation>
</comment>
<evidence type="ECO:0000313" key="12">
    <source>
        <dbReference type="EMBL" id="OQO01741.1"/>
    </source>
</evidence>
<keyword evidence="5" id="KW-0472">Membrane</keyword>
<gene>
    <name evidence="12" type="ORF">B0A48_12778</name>
</gene>
<feature type="binding site" description="axial binding residue" evidence="9">
    <location>
        <position position="50"/>
    </location>
    <ligand>
        <name>heme</name>
        <dbReference type="ChEBI" id="CHEBI:30413"/>
    </ligand>
    <ligandPart>
        <name>Fe</name>
        <dbReference type="ChEBI" id="CHEBI:18248"/>
    </ligandPart>
</feature>
<dbReference type="Pfam" id="PF05730">
    <property type="entry name" value="CFEM"/>
    <property type="match status" value="1"/>
</dbReference>
<evidence type="ECO:0000256" key="9">
    <source>
        <dbReference type="PROSITE-ProRule" id="PRU01356"/>
    </source>
</evidence>
<evidence type="ECO:0000259" key="11">
    <source>
        <dbReference type="PROSITE" id="PS52012"/>
    </source>
</evidence>
<comment type="similarity">
    <text evidence="3">Belongs to the RBT5 family.</text>
</comment>
<accession>A0A1V8SRW0</accession>
<evidence type="ECO:0000256" key="8">
    <source>
        <dbReference type="ARBA" id="ARBA00023288"/>
    </source>
</evidence>
<name>A0A1V8SRW0_9PEZI</name>
<feature type="domain" description="CFEM" evidence="11">
    <location>
        <begin position="3"/>
        <end position="122"/>
    </location>
</feature>
<feature type="chain" id="PRO_5012438501" description="CFEM domain-containing protein" evidence="10">
    <location>
        <begin position="21"/>
        <end position="167"/>
    </location>
</feature>
<keyword evidence="6 10" id="KW-0732">Signal</keyword>
<evidence type="ECO:0000256" key="4">
    <source>
        <dbReference type="ARBA" id="ARBA00022525"/>
    </source>
</evidence>
<evidence type="ECO:0000256" key="10">
    <source>
        <dbReference type="SAM" id="SignalP"/>
    </source>
</evidence>
<protein>
    <recommendedName>
        <fullName evidence="11">CFEM domain-containing protein</fullName>
    </recommendedName>
</protein>
<evidence type="ECO:0000256" key="7">
    <source>
        <dbReference type="ARBA" id="ARBA00023157"/>
    </source>
</evidence>
<keyword evidence="9" id="KW-0408">Iron</keyword>
<keyword evidence="8" id="KW-0449">Lipoprotein</keyword>
<keyword evidence="5" id="KW-0325">Glycoprotein</keyword>
<feature type="signal peptide" evidence="10">
    <location>
        <begin position="1"/>
        <end position="20"/>
    </location>
</feature>
<evidence type="ECO:0000256" key="3">
    <source>
        <dbReference type="ARBA" id="ARBA00010031"/>
    </source>
</evidence>
<keyword evidence="13" id="KW-1185">Reference proteome</keyword>
<evidence type="ECO:0000256" key="2">
    <source>
        <dbReference type="ARBA" id="ARBA00004613"/>
    </source>
</evidence>
<sequence length="167" mass="17645">MSIRWRLFALLALLFSLVVAQVGPLAQQLTPCIKSCDPAAISSVNCTNADQLCHCHRQTGILTNITACINVECQMPSADLHLFTTLFGEVCSQFNITVPVLGNGTVMPTSNVSGVAPVPTASVVPYTGAALHEVAIETVGLAVVLAGAILSKMKLARFRKVLRQAGQ</sequence>
<dbReference type="GO" id="GO:0005576">
    <property type="term" value="C:extracellular region"/>
    <property type="evidence" value="ECO:0007669"/>
    <property type="project" value="UniProtKB-SubCell"/>
</dbReference>
<dbReference type="Proteomes" id="UP000192596">
    <property type="component" value="Unassembled WGS sequence"/>
</dbReference>
<keyword evidence="7 9" id="KW-1015">Disulfide bond</keyword>
<dbReference type="GO" id="GO:0046872">
    <property type="term" value="F:metal ion binding"/>
    <property type="evidence" value="ECO:0007669"/>
    <property type="project" value="UniProtKB-UniRule"/>
</dbReference>
<keyword evidence="4" id="KW-0964">Secreted</keyword>
<evidence type="ECO:0000256" key="6">
    <source>
        <dbReference type="ARBA" id="ARBA00022729"/>
    </source>
</evidence>
<evidence type="ECO:0000256" key="5">
    <source>
        <dbReference type="ARBA" id="ARBA00022622"/>
    </source>
</evidence>
<keyword evidence="9" id="KW-0349">Heme</keyword>
<reference evidence="13" key="1">
    <citation type="submission" date="2017-03" db="EMBL/GenBank/DDBJ databases">
        <title>Genomes of endolithic fungi from Antarctica.</title>
        <authorList>
            <person name="Coleine C."/>
            <person name="Masonjones S."/>
            <person name="Stajich J.E."/>
        </authorList>
    </citation>
    <scope>NUCLEOTIDE SEQUENCE [LARGE SCALE GENOMIC DNA]</scope>
    <source>
        <strain evidence="13">CCFEE 5527</strain>
    </source>
</reference>
<dbReference type="GO" id="GO:0098552">
    <property type="term" value="C:side of membrane"/>
    <property type="evidence" value="ECO:0007669"/>
    <property type="project" value="UniProtKB-KW"/>
</dbReference>
<dbReference type="InterPro" id="IPR008427">
    <property type="entry name" value="Extracellular_membr_CFEM_dom"/>
</dbReference>
<comment type="caution">
    <text evidence="12">The sequence shown here is derived from an EMBL/GenBank/DDBJ whole genome shotgun (WGS) entry which is preliminary data.</text>
</comment>
<dbReference type="EMBL" id="NAJO01000030">
    <property type="protein sequence ID" value="OQO01741.1"/>
    <property type="molecule type" value="Genomic_DNA"/>
</dbReference>
<dbReference type="AlphaFoldDB" id="A0A1V8SRW0"/>
<keyword evidence="9" id="KW-0479">Metal-binding</keyword>
<keyword evidence="5" id="KW-0336">GPI-anchor</keyword>